<dbReference type="Proteomes" id="UP000827092">
    <property type="component" value="Unassembled WGS sequence"/>
</dbReference>
<accession>A0AAV6TYG0</accession>
<gene>
    <name evidence="1" type="ORF">JTE90_025233</name>
</gene>
<evidence type="ECO:0000313" key="2">
    <source>
        <dbReference type="Proteomes" id="UP000827092"/>
    </source>
</evidence>
<evidence type="ECO:0000313" key="1">
    <source>
        <dbReference type="EMBL" id="KAG8177177.1"/>
    </source>
</evidence>
<dbReference type="EMBL" id="JAFNEN010000808">
    <property type="protein sequence ID" value="KAG8177177.1"/>
    <property type="molecule type" value="Genomic_DNA"/>
</dbReference>
<keyword evidence="2" id="KW-1185">Reference proteome</keyword>
<proteinExistence type="predicted"/>
<reference evidence="1 2" key="1">
    <citation type="journal article" date="2022" name="Nat. Ecol. Evol.">
        <title>A masculinizing supergene underlies an exaggerated male reproductive morph in a spider.</title>
        <authorList>
            <person name="Hendrickx F."/>
            <person name="De Corte Z."/>
            <person name="Sonet G."/>
            <person name="Van Belleghem S.M."/>
            <person name="Kostlbacher S."/>
            <person name="Vangestel C."/>
        </authorList>
    </citation>
    <scope>NUCLEOTIDE SEQUENCE [LARGE SCALE GENOMIC DNA]</scope>
    <source>
        <strain evidence="1">W744_W776</strain>
    </source>
</reference>
<organism evidence="1 2">
    <name type="scientific">Oedothorax gibbosus</name>
    <dbReference type="NCBI Taxonomy" id="931172"/>
    <lineage>
        <taxon>Eukaryota</taxon>
        <taxon>Metazoa</taxon>
        <taxon>Ecdysozoa</taxon>
        <taxon>Arthropoda</taxon>
        <taxon>Chelicerata</taxon>
        <taxon>Arachnida</taxon>
        <taxon>Araneae</taxon>
        <taxon>Araneomorphae</taxon>
        <taxon>Entelegynae</taxon>
        <taxon>Araneoidea</taxon>
        <taxon>Linyphiidae</taxon>
        <taxon>Erigoninae</taxon>
        <taxon>Oedothorax</taxon>
    </lineage>
</organism>
<protein>
    <submittedName>
        <fullName evidence="1">Uncharacterized protein</fullName>
    </submittedName>
</protein>
<comment type="caution">
    <text evidence="1">The sequence shown here is derived from an EMBL/GenBank/DDBJ whole genome shotgun (WGS) entry which is preliminary data.</text>
</comment>
<name>A0AAV6TYG0_9ARAC</name>
<dbReference type="AlphaFoldDB" id="A0AAV6TYG0"/>
<sequence>MRTYSNEHYQLRISIQNKYSFTDFKSRTKNGAKNKLGRLPPDCEQQNEHDFHNKKVFETLHAHLLRSQTGSSKAQFDNGTFSFYIEFDLRRSEFEKPPGDIEKERFL</sequence>